<dbReference type="Proteomes" id="UP000654370">
    <property type="component" value="Unassembled WGS sequence"/>
</dbReference>
<evidence type="ECO:0000259" key="6">
    <source>
        <dbReference type="SMART" id="SM01029"/>
    </source>
</evidence>
<evidence type="ECO:0000256" key="2">
    <source>
        <dbReference type="ARBA" id="ARBA00012756"/>
    </source>
</evidence>
<dbReference type="Pfam" id="PF10435">
    <property type="entry name" value="BetaGal_dom2"/>
    <property type="match status" value="1"/>
</dbReference>
<dbReference type="PANTHER" id="PTHR23421">
    <property type="entry name" value="BETA-GALACTOSIDASE RELATED"/>
    <property type="match status" value="1"/>
</dbReference>
<keyword evidence="4" id="KW-0325">Glycoprotein</keyword>
<dbReference type="Gene3D" id="2.102.20.10">
    <property type="entry name" value="Beta-galactosidase, domain 2"/>
    <property type="match status" value="1"/>
</dbReference>
<comment type="catalytic activity">
    <reaction evidence="1">
        <text>Hydrolysis of terminal non-reducing beta-D-galactose residues in beta-D-galactosides.</text>
        <dbReference type="EC" id="3.2.1.23"/>
    </reaction>
</comment>
<dbReference type="EC" id="3.2.1.23" evidence="2"/>
<reference evidence="7" key="1">
    <citation type="submission" date="2020-12" db="EMBL/GenBank/DDBJ databases">
        <title>Metabolic potential, ecology and presence of endohyphal bacteria is reflected in genomic diversity of Mucoromycotina.</title>
        <authorList>
            <person name="Muszewska A."/>
            <person name="Okrasinska A."/>
            <person name="Steczkiewicz K."/>
            <person name="Drgas O."/>
            <person name="Orlowska M."/>
            <person name="Perlinska-Lenart U."/>
            <person name="Aleksandrzak-Piekarczyk T."/>
            <person name="Szatraj K."/>
            <person name="Zielenkiewicz U."/>
            <person name="Pilsyk S."/>
            <person name="Malc E."/>
            <person name="Mieczkowski P."/>
            <person name="Kruszewska J.S."/>
            <person name="Biernat P."/>
            <person name="Pawlowska J."/>
        </authorList>
    </citation>
    <scope>NUCLEOTIDE SEQUENCE</scope>
    <source>
        <strain evidence="7">WA0000067209</strain>
    </source>
</reference>
<dbReference type="InterPro" id="IPR008979">
    <property type="entry name" value="Galactose-bd-like_sf"/>
</dbReference>
<dbReference type="InterPro" id="IPR001944">
    <property type="entry name" value="Glycoside_Hdrlase_35"/>
</dbReference>
<dbReference type="AlphaFoldDB" id="A0A8H7PVF3"/>
<dbReference type="Gene3D" id="2.60.120.260">
    <property type="entry name" value="Galactose-binding domain-like"/>
    <property type="match status" value="2"/>
</dbReference>
<evidence type="ECO:0000256" key="3">
    <source>
        <dbReference type="ARBA" id="ARBA00022801"/>
    </source>
</evidence>
<dbReference type="SMART" id="SM01029">
    <property type="entry name" value="BetaGal_dom2"/>
    <property type="match status" value="1"/>
</dbReference>
<name>A0A8H7PVF3_MORIS</name>
<dbReference type="InterPro" id="IPR025972">
    <property type="entry name" value="BetaGal_dom3"/>
</dbReference>
<keyword evidence="8" id="KW-1185">Reference proteome</keyword>
<dbReference type="Pfam" id="PF13364">
    <property type="entry name" value="BetaGal_ABD2"/>
    <property type="match status" value="2"/>
</dbReference>
<dbReference type="OrthoDB" id="1657402at2759"/>
<evidence type="ECO:0000256" key="4">
    <source>
        <dbReference type="ARBA" id="ARBA00023180"/>
    </source>
</evidence>
<comment type="caution">
    <text evidence="7">The sequence shown here is derived from an EMBL/GenBank/DDBJ whole genome shotgun (WGS) entry which is preliminary data.</text>
</comment>
<organism evidence="7 8">
    <name type="scientific">Mortierella isabellina</name>
    <name type="common">Filamentous fungus</name>
    <name type="synonym">Umbelopsis isabellina</name>
    <dbReference type="NCBI Taxonomy" id="91625"/>
    <lineage>
        <taxon>Eukaryota</taxon>
        <taxon>Fungi</taxon>
        <taxon>Fungi incertae sedis</taxon>
        <taxon>Mucoromycota</taxon>
        <taxon>Mucoromycotina</taxon>
        <taxon>Umbelopsidomycetes</taxon>
        <taxon>Umbelopsidales</taxon>
        <taxon>Umbelopsidaceae</taxon>
        <taxon>Umbelopsis</taxon>
    </lineage>
</organism>
<dbReference type="InterPro" id="IPR037110">
    <property type="entry name" value="Betagal_dom2_sf"/>
</dbReference>
<dbReference type="Pfam" id="PF13363">
    <property type="entry name" value="BetaGal_dom3"/>
    <property type="match status" value="1"/>
</dbReference>
<dbReference type="GO" id="GO:0004565">
    <property type="term" value="F:beta-galactosidase activity"/>
    <property type="evidence" value="ECO:0007669"/>
    <property type="project" value="UniProtKB-EC"/>
</dbReference>
<dbReference type="SUPFAM" id="SSF49785">
    <property type="entry name" value="Galactose-binding domain-like"/>
    <property type="match status" value="2"/>
</dbReference>
<dbReference type="EMBL" id="JAEPQZ010000006">
    <property type="protein sequence ID" value="KAG2179941.1"/>
    <property type="molecule type" value="Genomic_DNA"/>
</dbReference>
<keyword evidence="5" id="KW-0326">Glycosidase</keyword>
<dbReference type="SUPFAM" id="SSF51011">
    <property type="entry name" value="Glycosyl hydrolase domain"/>
    <property type="match status" value="1"/>
</dbReference>
<evidence type="ECO:0000313" key="8">
    <source>
        <dbReference type="Proteomes" id="UP000654370"/>
    </source>
</evidence>
<proteinExistence type="predicted"/>
<sequence>MLCNKLLLALPLPKSNYVLSLNNYSGISDLQILFRFHIDAKTNNGTITIPQKTGTNLLLDGRDAKIITTSYEFGSQHLLYSTSEIFTHFSQDSQDVMLVYAYEGEDGEFAITSSSDKISVNGTNAGVTSALNGTTLQINYQHPNGTTYINAAGQKGKDVLLVVAGYDAATKWWAPVTSSGKTVMIQGPYLVRSAEIQGTRLAFTGDTESTTSIEIVASKEIRSVTWNGINISVKRTSYGTLTGKISGPVKINLPDLTKSTWKYSPASPETNTTFDDSKWVNADHMTTNNPKLTPTTLPVLYADDYGYHFGSLWFRGSFNATSEITGLSVNATMGSGSAWVAWLNGQYLGGITQDSYTFKLNSSDLQSGKENVLSLLMWTTGHEEEGSNGDEFKTPRGFSGVALEGAENTTITWKVQGNLGGEHIVDTTRGPYNEGGLYGERNGWHLPGYPDNGWKSVSLPESTPRSGVSWYRTTFELNIPKEHDVPLGIKFHNSTSERYRSLLFINGWQFGKYANDLGPQSLYYVPEGILNHNGQNTIAVGVIAIDESVSLASITIETYGALRSAKPPVSLVESPTYSQLKSHYH</sequence>
<dbReference type="InterPro" id="IPR025300">
    <property type="entry name" value="BetaGal_jelly_roll_dom"/>
</dbReference>
<protein>
    <recommendedName>
        <fullName evidence="2">beta-galactosidase</fullName>
        <ecNumber evidence="2">3.2.1.23</ecNumber>
    </recommendedName>
</protein>
<dbReference type="SUPFAM" id="SSF117100">
    <property type="entry name" value="Beta-galactosidase LacA, domain 3"/>
    <property type="match status" value="1"/>
</dbReference>
<dbReference type="GO" id="GO:0005975">
    <property type="term" value="P:carbohydrate metabolic process"/>
    <property type="evidence" value="ECO:0007669"/>
    <property type="project" value="InterPro"/>
</dbReference>
<keyword evidence="3" id="KW-0378">Hydrolase</keyword>
<evidence type="ECO:0000256" key="5">
    <source>
        <dbReference type="ARBA" id="ARBA00023295"/>
    </source>
</evidence>
<dbReference type="Gene3D" id="2.60.390.10">
    <property type="entry name" value="Beta-galactosidase, domain 3"/>
    <property type="match status" value="1"/>
</dbReference>
<feature type="domain" description="Beta-galactosidase" evidence="6">
    <location>
        <begin position="11"/>
        <end position="172"/>
    </location>
</feature>
<dbReference type="InterPro" id="IPR018954">
    <property type="entry name" value="Betagal_dom2"/>
</dbReference>
<gene>
    <name evidence="7" type="ORF">INT43_003728</name>
</gene>
<evidence type="ECO:0000256" key="1">
    <source>
        <dbReference type="ARBA" id="ARBA00001412"/>
    </source>
</evidence>
<accession>A0A8H7PVF3</accession>
<dbReference type="InterPro" id="IPR036833">
    <property type="entry name" value="BetaGal_dom3_sf"/>
</dbReference>
<evidence type="ECO:0000313" key="7">
    <source>
        <dbReference type="EMBL" id="KAG2179941.1"/>
    </source>
</evidence>